<feature type="transmembrane region" description="Helical" evidence="1">
    <location>
        <begin position="6"/>
        <end position="25"/>
    </location>
</feature>
<keyword evidence="3" id="KW-1185">Reference proteome</keyword>
<keyword evidence="1" id="KW-0812">Transmembrane</keyword>
<dbReference type="OrthoDB" id="3777149at2759"/>
<organism evidence="2 3">
    <name type="scientific">Bimuria novae-zelandiae CBS 107.79</name>
    <dbReference type="NCBI Taxonomy" id="1447943"/>
    <lineage>
        <taxon>Eukaryota</taxon>
        <taxon>Fungi</taxon>
        <taxon>Dikarya</taxon>
        <taxon>Ascomycota</taxon>
        <taxon>Pezizomycotina</taxon>
        <taxon>Dothideomycetes</taxon>
        <taxon>Pleosporomycetidae</taxon>
        <taxon>Pleosporales</taxon>
        <taxon>Massarineae</taxon>
        <taxon>Didymosphaeriaceae</taxon>
        <taxon>Bimuria</taxon>
    </lineage>
</organism>
<proteinExistence type="predicted"/>
<feature type="transmembrane region" description="Helical" evidence="1">
    <location>
        <begin position="79"/>
        <end position="96"/>
    </location>
</feature>
<evidence type="ECO:0000313" key="2">
    <source>
        <dbReference type="EMBL" id="KAF1970581.1"/>
    </source>
</evidence>
<evidence type="ECO:0000313" key="3">
    <source>
        <dbReference type="Proteomes" id="UP000800036"/>
    </source>
</evidence>
<protein>
    <submittedName>
        <fullName evidence="2">Uncharacterized protein</fullName>
    </submittedName>
</protein>
<dbReference type="EMBL" id="ML976700">
    <property type="protein sequence ID" value="KAF1970581.1"/>
    <property type="molecule type" value="Genomic_DNA"/>
</dbReference>
<keyword evidence="1" id="KW-1133">Transmembrane helix</keyword>
<reference evidence="2" key="1">
    <citation type="journal article" date="2020" name="Stud. Mycol.">
        <title>101 Dothideomycetes genomes: a test case for predicting lifestyles and emergence of pathogens.</title>
        <authorList>
            <person name="Haridas S."/>
            <person name="Albert R."/>
            <person name="Binder M."/>
            <person name="Bloem J."/>
            <person name="Labutti K."/>
            <person name="Salamov A."/>
            <person name="Andreopoulos B."/>
            <person name="Baker S."/>
            <person name="Barry K."/>
            <person name="Bills G."/>
            <person name="Bluhm B."/>
            <person name="Cannon C."/>
            <person name="Castanera R."/>
            <person name="Culley D."/>
            <person name="Daum C."/>
            <person name="Ezra D."/>
            <person name="Gonzalez J."/>
            <person name="Henrissat B."/>
            <person name="Kuo A."/>
            <person name="Liang C."/>
            <person name="Lipzen A."/>
            <person name="Lutzoni F."/>
            <person name="Magnuson J."/>
            <person name="Mondo S."/>
            <person name="Nolan M."/>
            <person name="Ohm R."/>
            <person name="Pangilinan J."/>
            <person name="Park H.-J."/>
            <person name="Ramirez L."/>
            <person name="Alfaro M."/>
            <person name="Sun H."/>
            <person name="Tritt A."/>
            <person name="Yoshinaga Y."/>
            <person name="Zwiers L.-H."/>
            <person name="Turgeon B."/>
            <person name="Goodwin S."/>
            <person name="Spatafora J."/>
            <person name="Crous P."/>
            <person name="Grigoriev I."/>
        </authorList>
    </citation>
    <scope>NUCLEOTIDE SEQUENCE</scope>
    <source>
        <strain evidence="2">CBS 107.79</strain>
    </source>
</reference>
<evidence type="ECO:0000256" key="1">
    <source>
        <dbReference type="SAM" id="Phobius"/>
    </source>
</evidence>
<dbReference type="Proteomes" id="UP000800036">
    <property type="component" value="Unassembled WGS sequence"/>
</dbReference>
<gene>
    <name evidence="2" type="ORF">BU23DRAFT_210898</name>
</gene>
<name>A0A6A5UZZ3_9PLEO</name>
<keyword evidence="1" id="KW-0472">Membrane</keyword>
<accession>A0A6A5UZZ3</accession>
<sequence>MFLGLLIGFLLCFVSGLLLSVVLLFKDASWLRKNKHTRIWERTVALLFSICQAGLSIAGIVAIAIAFTTGTEPYWLDPVILWILQLFAGANLTWMIRGIKGSRQAIWLVYGGIVWTAPAGGQSHTQRFGQRPPFVMACHVFDRKHRVRSIELAGNHISPAFGVSIMQGRLEPSFPGIRHGCASRF</sequence>
<feature type="transmembrane region" description="Helical" evidence="1">
    <location>
        <begin position="46"/>
        <end position="67"/>
    </location>
</feature>
<dbReference type="AlphaFoldDB" id="A0A6A5UZZ3"/>